<dbReference type="PANTHER" id="PTHR33463">
    <property type="entry name" value="NB-ARC DOMAIN-CONTAINING PROTEIN-RELATED"/>
    <property type="match status" value="1"/>
</dbReference>
<dbReference type="InterPro" id="IPR002182">
    <property type="entry name" value="NB-ARC"/>
</dbReference>
<dbReference type="GO" id="GO:0043531">
    <property type="term" value="F:ADP binding"/>
    <property type="evidence" value="ECO:0007669"/>
    <property type="project" value="InterPro"/>
</dbReference>
<evidence type="ECO:0000256" key="2">
    <source>
        <dbReference type="ARBA" id="ARBA00022821"/>
    </source>
</evidence>
<keyword evidence="2" id="KW-0611">Plant defense</keyword>
<dbReference type="EMBL" id="BPVZ01000072">
    <property type="protein sequence ID" value="GKV26350.1"/>
    <property type="molecule type" value="Genomic_DNA"/>
</dbReference>
<comment type="caution">
    <text evidence="4">The sequence shown here is derived from an EMBL/GenBank/DDBJ whole genome shotgun (WGS) entry which is preliminary data.</text>
</comment>
<dbReference type="SMART" id="SM00382">
    <property type="entry name" value="AAA"/>
    <property type="match status" value="1"/>
</dbReference>
<dbReference type="Gene3D" id="3.80.10.10">
    <property type="entry name" value="Ribonuclease Inhibitor"/>
    <property type="match status" value="1"/>
</dbReference>
<evidence type="ECO:0000313" key="4">
    <source>
        <dbReference type="EMBL" id="GKV26350.1"/>
    </source>
</evidence>
<dbReference type="InterPro" id="IPR027417">
    <property type="entry name" value="P-loop_NTPase"/>
</dbReference>
<organism evidence="4 5">
    <name type="scientific">Rubroshorea leprosula</name>
    <dbReference type="NCBI Taxonomy" id="152421"/>
    <lineage>
        <taxon>Eukaryota</taxon>
        <taxon>Viridiplantae</taxon>
        <taxon>Streptophyta</taxon>
        <taxon>Embryophyta</taxon>
        <taxon>Tracheophyta</taxon>
        <taxon>Spermatophyta</taxon>
        <taxon>Magnoliopsida</taxon>
        <taxon>eudicotyledons</taxon>
        <taxon>Gunneridae</taxon>
        <taxon>Pentapetalae</taxon>
        <taxon>rosids</taxon>
        <taxon>malvids</taxon>
        <taxon>Malvales</taxon>
        <taxon>Dipterocarpaceae</taxon>
        <taxon>Rubroshorea</taxon>
    </lineage>
</organism>
<keyword evidence="5" id="KW-1185">Reference proteome</keyword>
<dbReference type="PRINTS" id="PR00364">
    <property type="entry name" value="DISEASERSIST"/>
</dbReference>
<name>A0AAV5KNY2_9ROSI</name>
<dbReference type="Proteomes" id="UP001054252">
    <property type="component" value="Unassembled WGS sequence"/>
</dbReference>
<dbReference type="Gene3D" id="3.40.50.300">
    <property type="entry name" value="P-loop containing nucleotide triphosphate hydrolases"/>
    <property type="match status" value="1"/>
</dbReference>
<evidence type="ECO:0000313" key="5">
    <source>
        <dbReference type="Proteomes" id="UP001054252"/>
    </source>
</evidence>
<feature type="domain" description="AAA+ ATPase" evidence="3">
    <location>
        <begin position="144"/>
        <end position="293"/>
    </location>
</feature>
<dbReference type="InterPro" id="IPR003593">
    <property type="entry name" value="AAA+_ATPase"/>
</dbReference>
<dbReference type="SUPFAM" id="SSF52540">
    <property type="entry name" value="P-loop containing nucleoside triphosphate hydrolases"/>
    <property type="match status" value="1"/>
</dbReference>
<evidence type="ECO:0000256" key="1">
    <source>
        <dbReference type="ARBA" id="ARBA00008894"/>
    </source>
</evidence>
<reference evidence="4 5" key="1">
    <citation type="journal article" date="2021" name="Commun. Biol.">
        <title>The genome of Shorea leprosula (Dipterocarpaceae) highlights the ecological relevance of drought in aseasonal tropical rainforests.</title>
        <authorList>
            <person name="Ng K.K.S."/>
            <person name="Kobayashi M.J."/>
            <person name="Fawcett J.A."/>
            <person name="Hatakeyama M."/>
            <person name="Paape T."/>
            <person name="Ng C.H."/>
            <person name="Ang C.C."/>
            <person name="Tnah L.H."/>
            <person name="Lee C.T."/>
            <person name="Nishiyama T."/>
            <person name="Sese J."/>
            <person name="O'Brien M.J."/>
            <person name="Copetti D."/>
            <person name="Mohd Noor M.I."/>
            <person name="Ong R.C."/>
            <person name="Putra M."/>
            <person name="Sireger I.Z."/>
            <person name="Indrioko S."/>
            <person name="Kosugi Y."/>
            <person name="Izuno A."/>
            <person name="Isagi Y."/>
            <person name="Lee S.L."/>
            <person name="Shimizu K.K."/>
        </authorList>
    </citation>
    <scope>NUCLEOTIDE SEQUENCE [LARGE SCALE GENOMIC DNA]</scope>
    <source>
        <strain evidence="4">214</strain>
    </source>
</reference>
<dbReference type="AlphaFoldDB" id="A0AAV5KNY2"/>
<dbReference type="InterPro" id="IPR032675">
    <property type="entry name" value="LRR_dom_sf"/>
</dbReference>
<dbReference type="Pfam" id="PF00931">
    <property type="entry name" value="NB-ARC"/>
    <property type="match status" value="1"/>
</dbReference>
<sequence length="719" mass="81362">MAEVATVAATAAGKLKAEKERVLQFRDDADRCGKEVTLRVNNWLTSSDKYIGEMEKFESDTDNAKKCFARVCPNPKGRFQISKKAEEYLEAIAQLLEEAARFKIPDSYFPPSQKISATPVQGYEDFGTRTSILNGIMEALRSASVDKIGVYGMPGVGKTILAQEVARQAEEAQLFDSIVMASVNKNPELKRIQGEIADKLGLQLHGETEFGRACQLKAYLKQKKRILVILDDIWTRLELDKLGIPFEVKKNEASSTGEEQLQCKILFTSRFLNVLSSDMRTHKDFEVGRLQDEEAWELFKKIAGNEIEKEFSCMEGCFARTKKALSNLLGHNASIEDLMKYGIGLDLFHNVMTTGEARDKVLTLVSNLKSSSLLLNGCDDIHFDMHDIVRDVAISIASRDHHVLSLTDDYVPREWSERGALEGFKWISLQYANISELPDELECPQLTLFCFCSKDPFMKIPGSFFQRTEELRVLNFSKMHFSSLPSSICLIKSLHTLHVNECVLEDIGIIGKLMSLKVLSLSGCDIEELPMEIRQLTQLKLLDLSDCAKLKVIRPHVLASLSRLEELYLGNSFNQWGIGENGSQRNASLAELKDLHNLAALDVHVCDVQLIPEDLFSERLNRYKIFIGEVWNHWDSSFKSSKILKLEPNSFNYDHSIGMLLKKTEELHLKELTGFKNLVYELDAEGFQKLKYLCIQNAAEVQHIINSVKWVLCHAFPVL</sequence>
<proteinExistence type="inferred from homology"/>
<dbReference type="SUPFAM" id="SSF52058">
    <property type="entry name" value="L domain-like"/>
    <property type="match status" value="1"/>
</dbReference>
<gene>
    <name evidence="4" type="ORF">SLEP1_g35675</name>
</gene>
<dbReference type="PANTHER" id="PTHR33463:SF198">
    <property type="entry name" value="RPP4C3"/>
    <property type="match status" value="1"/>
</dbReference>
<evidence type="ECO:0000259" key="3">
    <source>
        <dbReference type="SMART" id="SM00382"/>
    </source>
</evidence>
<protein>
    <recommendedName>
        <fullName evidence="3">AAA+ ATPase domain-containing protein</fullName>
    </recommendedName>
</protein>
<accession>A0AAV5KNY2</accession>
<comment type="similarity">
    <text evidence="1">Belongs to the disease resistance NB-LRR family.</text>
</comment>
<dbReference type="InterPro" id="IPR050905">
    <property type="entry name" value="Plant_NBS-LRR"/>
</dbReference>